<keyword evidence="1" id="KW-1133">Transmembrane helix</keyword>
<proteinExistence type="predicted"/>
<evidence type="ECO:0000256" key="1">
    <source>
        <dbReference type="SAM" id="Phobius"/>
    </source>
</evidence>
<feature type="transmembrane region" description="Helical" evidence="1">
    <location>
        <begin position="99"/>
        <end position="120"/>
    </location>
</feature>
<organism evidence="2">
    <name type="scientific">uncultured Pseudonocardia sp</name>
    <dbReference type="NCBI Taxonomy" id="211455"/>
    <lineage>
        <taxon>Bacteria</taxon>
        <taxon>Bacillati</taxon>
        <taxon>Actinomycetota</taxon>
        <taxon>Actinomycetes</taxon>
        <taxon>Pseudonocardiales</taxon>
        <taxon>Pseudonocardiaceae</taxon>
        <taxon>Pseudonocardia</taxon>
        <taxon>environmental samples</taxon>
    </lineage>
</organism>
<name>A0A6J4PRP9_9PSEU</name>
<feature type="transmembrane region" description="Helical" evidence="1">
    <location>
        <begin position="170"/>
        <end position="187"/>
    </location>
</feature>
<keyword evidence="1" id="KW-0812">Transmembrane</keyword>
<protein>
    <submittedName>
        <fullName evidence="2">Uncharacterized protein</fullName>
    </submittedName>
</protein>
<dbReference type="AlphaFoldDB" id="A0A6J4PRP9"/>
<evidence type="ECO:0000313" key="2">
    <source>
        <dbReference type="EMBL" id="CAA9423731.1"/>
    </source>
</evidence>
<accession>A0A6J4PRP9</accession>
<gene>
    <name evidence="2" type="ORF">AVDCRST_MAG66-2883</name>
</gene>
<reference evidence="2" key="1">
    <citation type="submission" date="2020-02" db="EMBL/GenBank/DDBJ databases">
        <authorList>
            <person name="Meier V. D."/>
        </authorList>
    </citation>
    <scope>NUCLEOTIDE SEQUENCE</scope>
    <source>
        <strain evidence="2">AVDCRST_MAG66</strain>
    </source>
</reference>
<dbReference type="EMBL" id="CADCUS010000413">
    <property type="protein sequence ID" value="CAA9423731.1"/>
    <property type="molecule type" value="Genomic_DNA"/>
</dbReference>
<sequence>MRTGVRLARATSNLHAAEADLLRRATPDYLRGQLPNFDAHVRRHLPVDDPRRRRVEDLTHKNQDRQLDDVDRESLVGAVRAASSAAEREQQRVRSFRTIVLWATALLFVIAGLVGFLGVLRPAAVALCFAPQQLEVLVCPIKQSPLGPGQDVDVVVIATVDPWDVPLVEFVGMVAAGVTGAAALRLLRGSSTPFAVPVALIVLKLPVGALTAFLGLLLMRGGFVPGLTALDSTPQIIAWAVLFGASQQLVTGLVDRQAQSVLDSVGGKTYTPTGGS</sequence>
<keyword evidence="1" id="KW-0472">Membrane</keyword>
<feature type="transmembrane region" description="Helical" evidence="1">
    <location>
        <begin position="194"/>
        <end position="216"/>
    </location>
</feature>